<dbReference type="Proteomes" id="UP001629274">
    <property type="component" value="Unassembled WGS sequence"/>
</dbReference>
<accession>A0ABW9BBL2</accession>
<organism evidence="2 3">
    <name type="scientific">Paraburkholderia phytofirmans</name>
    <dbReference type="NCBI Taxonomy" id="261302"/>
    <lineage>
        <taxon>Bacteria</taxon>
        <taxon>Pseudomonadati</taxon>
        <taxon>Pseudomonadota</taxon>
        <taxon>Betaproteobacteria</taxon>
        <taxon>Burkholderiales</taxon>
        <taxon>Burkholderiaceae</taxon>
        <taxon>Paraburkholderia</taxon>
    </lineage>
</organism>
<reference evidence="2 3" key="1">
    <citation type="journal article" date="2024" name="Chem. Sci.">
        <title>Discovery of megapolipeptins by genome mining of a Burkholderiales bacteria collection.</title>
        <authorList>
            <person name="Paulo B.S."/>
            <person name="Recchia M.J.J."/>
            <person name="Lee S."/>
            <person name="Fergusson C.H."/>
            <person name="Romanowski S.B."/>
            <person name="Hernandez A."/>
            <person name="Krull N."/>
            <person name="Liu D.Y."/>
            <person name="Cavanagh H."/>
            <person name="Bos A."/>
            <person name="Gray C.A."/>
            <person name="Murphy B.T."/>
            <person name="Linington R.G."/>
            <person name="Eustaquio A.S."/>
        </authorList>
    </citation>
    <scope>NUCLEOTIDE SEQUENCE [LARGE SCALE GENOMIC DNA]</scope>
    <source>
        <strain evidence="2 3">RL17-351-BIE-A</strain>
    </source>
</reference>
<dbReference type="EMBL" id="JAQQDR010000002">
    <property type="protein sequence ID" value="MFM0237417.1"/>
    <property type="molecule type" value="Genomic_DNA"/>
</dbReference>
<gene>
    <name evidence="2" type="ORF">PQR03_04680</name>
</gene>
<sequence length="52" mass="5287">MKQMAAGRISPAASATVAGTSTRDGARHDPGSSKVNIKSTKFSPLCAALVQN</sequence>
<protein>
    <submittedName>
        <fullName evidence="2">Uncharacterized protein</fullName>
    </submittedName>
</protein>
<feature type="region of interest" description="Disordered" evidence="1">
    <location>
        <begin position="1"/>
        <end position="37"/>
    </location>
</feature>
<evidence type="ECO:0000313" key="3">
    <source>
        <dbReference type="Proteomes" id="UP001629274"/>
    </source>
</evidence>
<evidence type="ECO:0000313" key="2">
    <source>
        <dbReference type="EMBL" id="MFM0237417.1"/>
    </source>
</evidence>
<keyword evidence="3" id="KW-1185">Reference proteome</keyword>
<proteinExistence type="predicted"/>
<name>A0ABW9BBL2_9BURK</name>
<evidence type="ECO:0000256" key="1">
    <source>
        <dbReference type="SAM" id="MobiDB-lite"/>
    </source>
</evidence>
<dbReference type="RefSeq" id="WP_408257840.1">
    <property type="nucleotide sequence ID" value="NZ_JAQQCK010000001.1"/>
</dbReference>
<comment type="caution">
    <text evidence="2">The sequence shown here is derived from an EMBL/GenBank/DDBJ whole genome shotgun (WGS) entry which is preliminary data.</text>
</comment>